<dbReference type="Gene3D" id="3.30.560.10">
    <property type="entry name" value="Glucose Oxidase, domain 3"/>
    <property type="match status" value="1"/>
</dbReference>
<sequence>MLKLTATTLLLGLTVLANPILAQDEAERGGGGYTKPKDNTYDYIVVGSGPGGGPIASNLAKAGYSVLLVEAGDDQSNNPSSEVAALFFLPYQDASMRWDFWSKQYANDTRNLQHNHLVYRRTDGSFFVGKASDAPAGSTRLGIHYPRGGTLGGSSAVNAMSAVYPSESDWTNIVSLTGDTTWNPANMRSIFATIERNHYLASGTPGHGFNGFFDTQMANASTWDGQTDMLSVLAKASQSLGQNPANIVDHVLGDPNALVAARDQSQGVFGSPIHVDENWRRFSSRDLVKETANALTATGKKKYPLFVQLNTLATKVLFKDVNVGGKQPKAIGISYLEGQSVYRADPRSTASNTGTPGCAYARKEVILSGGTFNSPQLLKLSGIGPAAELASFNIPLVKNLPGVGTNLQDNYEVPVVGHAARNFTSPAPNPSDPACWFGAPGDPCVALWENQQGPYMRGSTLNAIFRKSSAPAYSERDFFVVGGLFALRGFWPPTDSVPVDPPNMFGFSTVKINPQSNQGKVLLKSADPRDPPDINFHLFEEGDAGTALDLAAELDTVKWARRVFASVPAPLGPITPVEPPCPGGMAPDGTCDDAADIEWIKNQIFGHHPTSTCAIGANSDPMAVLDSKFRVRGVKGLRVVDASAFPRVPGPFPVLPTFMLSQKATAGVLADANLW</sequence>
<dbReference type="EMBL" id="MU864966">
    <property type="protein sequence ID" value="KAK4462882.1"/>
    <property type="molecule type" value="Genomic_DNA"/>
</dbReference>
<dbReference type="InterPro" id="IPR007867">
    <property type="entry name" value="GMC_OxRtase_C"/>
</dbReference>
<dbReference type="Pfam" id="PF00732">
    <property type="entry name" value="GMC_oxred_N"/>
    <property type="match status" value="1"/>
</dbReference>
<keyword evidence="2" id="KW-0732">Signal</keyword>
<reference evidence="4" key="2">
    <citation type="submission" date="2023-06" db="EMBL/GenBank/DDBJ databases">
        <authorList>
            <consortium name="Lawrence Berkeley National Laboratory"/>
            <person name="Mondo S.J."/>
            <person name="Hensen N."/>
            <person name="Bonometti L."/>
            <person name="Westerberg I."/>
            <person name="Brannstrom I.O."/>
            <person name="Guillou S."/>
            <person name="Cros-Aarteil S."/>
            <person name="Calhoun S."/>
            <person name="Haridas S."/>
            <person name="Kuo A."/>
            <person name="Pangilinan J."/>
            <person name="Riley R."/>
            <person name="Labutti K."/>
            <person name="Andreopoulos B."/>
            <person name="Lipzen A."/>
            <person name="Chen C."/>
            <person name="Yanf M."/>
            <person name="Daum C."/>
            <person name="Ng V."/>
            <person name="Clum A."/>
            <person name="Steindorff A."/>
            <person name="Ohm R."/>
            <person name="Martin F."/>
            <person name="Silar P."/>
            <person name="Natvig D."/>
            <person name="Lalanne C."/>
            <person name="Gautier V."/>
            <person name="Ament-Velasquez S.L."/>
            <person name="Kruys A."/>
            <person name="Hutchinson M.I."/>
            <person name="Powell A.J."/>
            <person name="Barry K."/>
            <person name="Miller A.N."/>
            <person name="Grigoriev I.V."/>
            <person name="Debuchy R."/>
            <person name="Gladieux P."/>
            <person name="Thoren M.H."/>
            <person name="Johannesson H."/>
        </authorList>
    </citation>
    <scope>NUCLEOTIDE SEQUENCE</scope>
    <source>
        <strain evidence="4">PSN324</strain>
    </source>
</reference>
<dbReference type="PIRSF" id="PIRSF000137">
    <property type="entry name" value="Alcohol_oxidase"/>
    <property type="match status" value="1"/>
</dbReference>
<keyword evidence="5" id="KW-1185">Reference proteome</keyword>
<evidence type="ECO:0000313" key="4">
    <source>
        <dbReference type="EMBL" id="KAK4462882.1"/>
    </source>
</evidence>
<evidence type="ECO:0000256" key="2">
    <source>
        <dbReference type="SAM" id="SignalP"/>
    </source>
</evidence>
<name>A0AAV9HQ67_9PEZI</name>
<evidence type="ECO:0000259" key="3">
    <source>
        <dbReference type="PROSITE" id="PS00624"/>
    </source>
</evidence>
<dbReference type="AlphaFoldDB" id="A0AAV9HQ67"/>
<evidence type="ECO:0000256" key="1">
    <source>
        <dbReference type="ARBA" id="ARBA00010790"/>
    </source>
</evidence>
<dbReference type="Pfam" id="PF05199">
    <property type="entry name" value="GMC_oxred_C"/>
    <property type="match status" value="1"/>
</dbReference>
<feature type="signal peptide" evidence="2">
    <location>
        <begin position="1"/>
        <end position="22"/>
    </location>
</feature>
<accession>A0AAV9HQ67</accession>
<feature type="chain" id="PRO_5043451706" evidence="2">
    <location>
        <begin position="23"/>
        <end position="675"/>
    </location>
</feature>
<proteinExistence type="inferred from homology"/>
<dbReference type="SUPFAM" id="SSF51905">
    <property type="entry name" value="FAD/NAD(P)-binding domain"/>
    <property type="match status" value="1"/>
</dbReference>
<dbReference type="Gene3D" id="3.50.50.60">
    <property type="entry name" value="FAD/NAD(P)-binding domain"/>
    <property type="match status" value="1"/>
</dbReference>
<dbReference type="SUPFAM" id="SSF54373">
    <property type="entry name" value="FAD-linked reductases, C-terminal domain"/>
    <property type="match status" value="1"/>
</dbReference>
<gene>
    <name evidence="4" type="ORF">QBC42DRAFT_200272</name>
</gene>
<dbReference type="PROSITE" id="PS00624">
    <property type="entry name" value="GMC_OXRED_2"/>
    <property type="match status" value="1"/>
</dbReference>
<dbReference type="Proteomes" id="UP001321749">
    <property type="component" value="Unassembled WGS sequence"/>
</dbReference>
<reference evidence="4" key="1">
    <citation type="journal article" date="2023" name="Mol. Phylogenet. Evol.">
        <title>Genome-scale phylogeny and comparative genomics of the fungal order Sordariales.</title>
        <authorList>
            <person name="Hensen N."/>
            <person name="Bonometti L."/>
            <person name="Westerberg I."/>
            <person name="Brannstrom I.O."/>
            <person name="Guillou S."/>
            <person name="Cros-Aarteil S."/>
            <person name="Calhoun S."/>
            <person name="Haridas S."/>
            <person name="Kuo A."/>
            <person name="Mondo S."/>
            <person name="Pangilinan J."/>
            <person name="Riley R."/>
            <person name="LaButti K."/>
            <person name="Andreopoulos B."/>
            <person name="Lipzen A."/>
            <person name="Chen C."/>
            <person name="Yan M."/>
            <person name="Daum C."/>
            <person name="Ng V."/>
            <person name="Clum A."/>
            <person name="Steindorff A."/>
            <person name="Ohm R.A."/>
            <person name="Martin F."/>
            <person name="Silar P."/>
            <person name="Natvig D.O."/>
            <person name="Lalanne C."/>
            <person name="Gautier V."/>
            <person name="Ament-Velasquez S.L."/>
            <person name="Kruys A."/>
            <person name="Hutchinson M.I."/>
            <person name="Powell A.J."/>
            <person name="Barry K."/>
            <person name="Miller A.N."/>
            <person name="Grigoriev I.V."/>
            <person name="Debuchy R."/>
            <person name="Gladieux P."/>
            <person name="Hiltunen Thoren M."/>
            <person name="Johannesson H."/>
        </authorList>
    </citation>
    <scope>NUCLEOTIDE SEQUENCE</scope>
    <source>
        <strain evidence="4">PSN324</strain>
    </source>
</reference>
<comment type="similarity">
    <text evidence="1">Belongs to the GMC oxidoreductase family.</text>
</comment>
<comment type="caution">
    <text evidence="4">The sequence shown here is derived from an EMBL/GenBank/DDBJ whole genome shotgun (WGS) entry which is preliminary data.</text>
</comment>
<dbReference type="InterPro" id="IPR000172">
    <property type="entry name" value="GMC_OxRdtase_N"/>
</dbReference>
<dbReference type="PANTHER" id="PTHR11552:SF80">
    <property type="entry name" value="GMC OXIDOREDUCTASE"/>
    <property type="match status" value="1"/>
</dbReference>
<feature type="domain" description="Glucose-methanol-choline oxidoreductase N-terminal" evidence="3">
    <location>
        <begin position="370"/>
        <end position="384"/>
    </location>
</feature>
<dbReference type="GO" id="GO:0050660">
    <property type="term" value="F:flavin adenine dinucleotide binding"/>
    <property type="evidence" value="ECO:0007669"/>
    <property type="project" value="InterPro"/>
</dbReference>
<protein>
    <submittedName>
        <fullName evidence="4">GMC oxidoreductase</fullName>
    </submittedName>
</protein>
<evidence type="ECO:0000313" key="5">
    <source>
        <dbReference type="Proteomes" id="UP001321749"/>
    </source>
</evidence>
<dbReference type="InterPro" id="IPR036188">
    <property type="entry name" value="FAD/NAD-bd_sf"/>
</dbReference>
<organism evidence="4 5">
    <name type="scientific">Cladorrhinum samala</name>
    <dbReference type="NCBI Taxonomy" id="585594"/>
    <lineage>
        <taxon>Eukaryota</taxon>
        <taxon>Fungi</taxon>
        <taxon>Dikarya</taxon>
        <taxon>Ascomycota</taxon>
        <taxon>Pezizomycotina</taxon>
        <taxon>Sordariomycetes</taxon>
        <taxon>Sordariomycetidae</taxon>
        <taxon>Sordariales</taxon>
        <taxon>Podosporaceae</taxon>
        <taxon>Cladorrhinum</taxon>
    </lineage>
</organism>
<dbReference type="GO" id="GO:0016614">
    <property type="term" value="F:oxidoreductase activity, acting on CH-OH group of donors"/>
    <property type="evidence" value="ECO:0007669"/>
    <property type="project" value="InterPro"/>
</dbReference>
<dbReference type="PANTHER" id="PTHR11552">
    <property type="entry name" value="GLUCOSE-METHANOL-CHOLINE GMC OXIDOREDUCTASE"/>
    <property type="match status" value="1"/>
</dbReference>
<dbReference type="InterPro" id="IPR012132">
    <property type="entry name" value="GMC_OxRdtase"/>
</dbReference>